<evidence type="ECO:0000313" key="5">
    <source>
        <dbReference type="Proteomes" id="UP000824123"/>
    </source>
</evidence>
<name>A0A9D1LQF8_9FIRM</name>
<dbReference type="SUPFAM" id="SSF53098">
    <property type="entry name" value="Ribonuclease H-like"/>
    <property type="match status" value="1"/>
</dbReference>
<reference evidence="4" key="2">
    <citation type="journal article" date="2021" name="PeerJ">
        <title>Extensive microbial diversity within the chicken gut microbiome revealed by metagenomics and culture.</title>
        <authorList>
            <person name="Gilroy R."/>
            <person name="Ravi A."/>
            <person name="Getino M."/>
            <person name="Pursley I."/>
            <person name="Horton D.L."/>
            <person name="Alikhan N.F."/>
            <person name="Baker D."/>
            <person name="Gharbi K."/>
            <person name="Hall N."/>
            <person name="Watson M."/>
            <person name="Adriaenssens E.M."/>
            <person name="Foster-Nyarko E."/>
            <person name="Jarju S."/>
            <person name="Secka A."/>
            <person name="Antonio M."/>
            <person name="Oren A."/>
            <person name="Chaudhuri R.R."/>
            <person name="La Ragione R."/>
            <person name="Hildebrand F."/>
            <person name="Pallen M.J."/>
        </authorList>
    </citation>
    <scope>NUCLEOTIDE SEQUENCE</scope>
    <source>
        <strain evidence="4">ChiSxjej2B14-8506</strain>
    </source>
</reference>
<feature type="region of interest" description="Disordered" evidence="2">
    <location>
        <begin position="1"/>
        <end position="25"/>
    </location>
</feature>
<accession>A0A9D1LQF8</accession>
<proteinExistence type="predicted"/>
<comment type="caution">
    <text evidence="4">The sequence shown here is derived from an EMBL/GenBank/DDBJ whole genome shotgun (WGS) entry which is preliminary data.</text>
</comment>
<dbReference type="GO" id="GO:0003676">
    <property type="term" value="F:nucleic acid binding"/>
    <property type="evidence" value="ECO:0007669"/>
    <property type="project" value="InterPro"/>
</dbReference>
<dbReference type="PANTHER" id="PTHR38462:SF1">
    <property type="entry name" value="YPRB RIBONUCLEASE H-LIKE DOMAIN-CONTAINING PROTEIN"/>
    <property type="match status" value="1"/>
</dbReference>
<keyword evidence="1" id="KW-0175">Coiled coil</keyword>
<evidence type="ECO:0000256" key="2">
    <source>
        <dbReference type="SAM" id="MobiDB-lite"/>
    </source>
</evidence>
<protein>
    <submittedName>
        <fullName evidence="4">Ribonuclease H-like domain-containing protein</fullName>
    </submittedName>
</protein>
<dbReference type="EMBL" id="DVNK01000020">
    <property type="protein sequence ID" value="HIU46095.1"/>
    <property type="molecule type" value="Genomic_DNA"/>
</dbReference>
<feature type="coiled-coil region" evidence="1">
    <location>
        <begin position="324"/>
        <end position="377"/>
    </location>
</feature>
<gene>
    <name evidence="4" type="ORF">IAC59_02425</name>
</gene>
<organism evidence="4 5">
    <name type="scientific">Candidatus Fimadaptatus faecigallinarum</name>
    <dbReference type="NCBI Taxonomy" id="2840814"/>
    <lineage>
        <taxon>Bacteria</taxon>
        <taxon>Bacillati</taxon>
        <taxon>Bacillota</taxon>
        <taxon>Clostridia</taxon>
        <taxon>Eubacteriales</taxon>
        <taxon>Candidatus Fimadaptatus</taxon>
    </lineage>
</organism>
<evidence type="ECO:0000259" key="3">
    <source>
        <dbReference type="Pfam" id="PF13482"/>
    </source>
</evidence>
<dbReference type="PANTHER" id="PTHR38462">
    <property type="entry name" value="EXONUCLEASE-LIKE PROTEIN"/>
    <property type="match status" value="1"/>
</dbReference>
<evidence type="ECO:0000256" key="1">
    <source>
        <dbReference type="SAM" id="Coils"/>
    </source>
</evidence>
<dbReference type="Proteomes" id="UP000824123">
    <property type="component" value="Unassembled WGS sequence"/>
</dbReference>
<dbReference type="Gene3D" id="3.30.420.10">
    <property type="entry name" value="Ribonuclease H-like superfamily/Ribonuclease H"/>
    <property type="match status" value="1"/>
</dbReference>
<feature type="compositionally biased region" description="Basic and acidic residues" evidence="2">
    <location>
        <begin position="7"/>
        <end position="22"/>
    </location>
</feature>
<dbReference type="InterPro" id="IPR012337">
    <property type="entry name" value="RNaseH-like_sf"/>
</dbReference>
<dbReference type="InterPro" id="IPR036397">
    <property type="entry name" value="RNaseH_sf"/>
</dbReference>
<sequence length="377" mass="42729">MLSGLRGRLDSVARTQRREERPAAPSSGDCLVLRAEYPLDAKARAVCERDVMDMCGADGTGFSLERALFLDTETTGLSGGAGTLAFLTGLGWAEGDRFIVEQYFLRDYSEEAYMLHRIAERLAGRTHLVTFNGKSFDCPLLEGRFTLMRMRGEWRELSQVDLLHPARRIWKLRLERCSLGALEEQVLGVRRELDIPGAQVPERYFSYLKSHDFSEMDEVIAHNRQDIVTLALLLGRMAELFRAPLEAGHQEDVYSLGRALERGGQRERALDCFKASAHGLLAARASTSMSMMLKRERALDEAMAVWRDMEARGLGGLMPYIELSKAYEHRLRDYRAALDEVERARSYARALGDAQALEQLEHRRARLIRKLSAQEDD</sequence>
<dbReference type="AlphaFoldDB" id="A0A9D1LQF8"/>
<evidence type="ECO:0000313" key="4">
    <source>
        <dbReference type="EMBL" id="HIU46095.1"/>
    </source>
</evidence>
<dbReference type="Pfam" id="PF13482">
    <property type="entry name" value="RNase_H_2"/>
    <property type="match status" value="1"/>
</dbReference>
<feature type="domain" description="YprB ribonuclease H-like" evidence="3">
    <location>
        <begin position="68"/>
        <end position="236"/>
    </location>
</feature>
<reference evidence="4" key="1">
    <citation type="submission" date="2020-10" db="EMBL/GenBank/DDBJ databases">
        <authorList>
            <person name="Gilroy R."/>
        </authorList>
    </citation>
    <scope>NUCLEOTIDE SEQUENCE</scope>
    <source>
        <strain evidence="4">ChiSxjej2B14-8506</strain>
    </source>
</reference>
<dbReference type="InterPro" id="IPR038720">
    <property type="entry name" value="YprB_RNase_H-like_dom"/>
</dbReference>